<proteinExistence type="predicted"/>
<dbReference type="PANTHER" id="PTHR31739:SF27">
    <property type="entry name" value="COPALYLDIPHOSPHATE SYNTHASE"/>
    <property type="match status" value="1"/>
</dbReference>
<dbReference type="InterPro" id="IPR001906">
    <property type="entry name" value="Terpene_synth_N"/>
</dbReference>
<protein>
    <submittedName>
        <fullName evidence="3">Ent-copalyl diphosphate synthase, chloroplastic isoform A</fullName>
    </submittedName>
</protein>
<dbReference type="GO" id="GO:0009686">
    <property type="term" value="P:gibberellin biosynthetic process"/>
    <property type="evidence" value="ECO:0007669"/>
    <property type="project" value="TreeGrafter"/>
</dbReference>
<dbReference type="InterPro" id="IPR008930">
    <property type="entry name" value="Terpenoid_cyclase/PrenylTrfase"/>
</dbReference>
<dbReference type="GO" id="GO:0010333">
    <property type="term" value="F:terpene synthase activity"/>
    <property type="evidence" value="ECO:0007669"/>
    <property type="project" value="InterPro"/>
</dbReference>
<evidence type="ECO:0000313" key="3">
    <source>
        <dbReference type="EMBL" id="RZB48126.1"/>
    </source>
</evidence>
<dbReference type="SUPFAM" id="SSF48239">
    <property type="entry name" value="Terpenoid cyclases/Protein prenyltransferases"/>
    <property type="match status" value="1"/>
</dbReference>
<comment type="cofactor">
    <cofactor evidence="1">
        <name>Mg(2+)</name>
        <dbReference type="ChEBI" id="CHEBI:18420"/>
    </cofactor>
</comment>
<evidence type="ECO:0000256" key="1">
    <source>
        <dbReference type="ARBA" id="ARBA00001946"/>
    </source>
</evidence>
<reference evidence="3 4" key="1">
    <citation type="submission" date="2018-09" db="EMBL/GenBank/DDBJ databases">
        <title>A high-quality reference genome of wild soybean provides a powerful tool to mine soybean genomes.</title>
        <authorList>
            <person name="Xie M."/>
            <person name="Chung C.Y.L."/>
            <person name="Li M.-W."/>
            <person name="Wong F.-L."/>
            <person name="Chan T.-F."/>
            <person name="Lam H.-M."/>
        </authorList>
    </citation>
    <scope>NUCLEOTIDE SEQUENCE [LARGE SCALE GENOMIC DNA]</scope>
    <source>
        <strain evidence="4">cv. W05</strain>
        <tissue evidence="3">Hypocotyl of etiolated seedlings</tissue>
    </source>
</reference>
<dbReference type="Proteomes" id="UP000289340">
    <property type="component" value="Chromosome 19"/>
</dbReference>
<dbReference type="InterPro" id="IPR036965">
    <property type="entry name" value="Terpene_synth_N_sf"/>
</dbReference>
<dbReference type="SUPFAM" id="SSF48576">
    <property type="entry name" value="Terpenoid synthases"/>
    <property type="match status" value="1"/>
</dbReference>
<dbReference type="InterPro" id="IPR050148">
    <property type="entry name" value="Terpene_synthase-like"/>
</dbReference>
<accession>A0A445FGY4</accession>
<dbReference type="PANTHER" id="PTHR31739">
    <property type="entry name" value="ENT-COPALYL DIPHOSPHATE SYNTHASE, CHLOROPLASTIC"/>
    <property type="match status" value="1"/>
</dbReference>
<gene>
    <name evidence="3" type="ORF">D0Y65_051602</name>
</gene>
<keyword evidence="4" id="KW-1185">Reference proteome</keyword>
<dbReference type="AlphaFoldDB" id="A0A445FGY4"/>
<evidence type="ECO:0000259" key="2">
    <source>
        <dbReference type="Pfam" id="PF01397"/>
    </source>
</evidence>
<name>A0A445FGY4_GLYSO</name>
<comment type="caution">
    <text evidence="3">The sequence shown here is derived from an EMBL/GenBank/DDBJ whole genome shotgun (WGS) entry which is preliminary data.</text>
</comment>
<dbReference type="GO" id="GO:0009507">
    <property type="term" value="C:chloroplast"/>
    <property type="evidence" value="ECO:0007669"/>
    <property type="project" value="TreeGrafter"/>
</dbReference>
<dbReference type="Pfam" id="PF01397">
    <property type="entry name" value="Terpene_synth"/>
    <property type="match status" value="1"/>
</dbReference>
<dbReference type="GO" id="GO:0000287">
    <property type="term" value="F:magnesium ion binding"/>
    <property type="evidence" value="ECO:0007669"/>
    <property type="project" value="TreeGrafter"/>
</dbReference>
<sequence length="195" mass="22562">MGHSCFLHPLQLNYALMQTKDGNAHNYLEKTVHRFNGGGVFEYFKKNDEFFCFSGQSNQAVTGMLNLYRASQVLFQGEKILEDAKNYSAKFLTKKLKTRFYLEHYGGSSDIWIAKTLHRMPYVNSGVYLELTKLDYNNCQAEHCAEWEQIQRWYTEAGLEGFGLSKESLLFAYFIAAASIFEPVHGLKLLHCFRH</sequence>
<organism evidence="3 4">
    <name type="scientific">Glycine soja</name>
    <name type="common">Wild soybean</name>
    <dbReference type="NCBI Taxonomy" id="3848"/>
    <lineage>
        <taxon>Eukaryota</taxon>
        <taxon>Viridiplantae</taxon>
        <taxon>Streptophyta</taxon>
        <taxon>Embryophyta</taxon>
        <taxon>Tracheophyta</taxon>
        <taxon>Spermatophyta</taxon>
        <taxon>Magnoliopsida</taxon>
        <taxon>eudicotyledons</taxon>
        <taxon>Gunneridae</taxon>
        <taxon>Pentapetalae</taxon>
        <taxon>rosids</taxon>
        <taxon>fabids</taxon>
        <taxon>Fabales</taxon>
        <taxon>Fabaceae</taxon>
        <taxon>Papilionoideae</taxon>
        <taxon>50 kb inversion clade</taxon>
        <taxon>NPAAA clade</taxon>
        <taxon>indigoferoid/millettioid clade</taxon>
        <taxon>Phaseoleae</taxon>
        <taxon>Glycine</taxon>
        <taxon>Glycine subgen. Soja</taxon>
    </lineage>
</organism>
<dbReference type="InterPro" id="IPR008949">
    <property type="entry name" value="Isoprenoid_synthase_dom_sf"/>
</dbReference>
<dbReference type="Gene3D" id="1.50.10.130">
    <property type="entry name" value="Terpene synthase, N-terminal domain"/>
    <property type="match status" value="2"/>
</dbReference>
<evidence type="ECO:0000313" key="4">
    <source>
        <dbReference type="Proteomes" id="UP000289340"/>
    </source>
</evidence>
<feature type="domain" description="Terpene synthase N-terminal" evidence="2">
    <location>
        <begin position="40"/>
        <end position="98"/>
    </location>
</feature>
<dbReference type="EMBL" id="QZWG01000019">
    <property type="protein sequence ID" value="RZB48126.1"/>
    <property type="molecule type" value="Genomic_DNA"/>
</dbReference>
<dbReference type="Gene3D" id="1.10.600.10">
    <property type="entry name" value="Farnesyl Diphosphate Synthase"/>
    <property type="match status" value="1"/>
</dbReference>